<dbReference type="PROSITE" id="PS51186">
    <property type="entry name" value="GNAT"/>
    <property type="match status" value="1"/>
</dbReference>
<dbReference type="EMBL" id="CP159837">
    <property type="protein sequence ID" value="XCM35408.1"/>
    <property type="molecule type" value="Genomic_DNA"/>
</dbReference>
<proteinExistence type="predicted"/>
<dbReference type="RefSeq" id="WP_354634888.1">
    <property type="nucleotide sequence ID" value="NZ_CP159837.1"/>
</dbReference>
<dbReference type="AlphaFoldDB" id="A0AAU8J9D0"/>
<dbReference type="GO" id="GO:0016747">
    <property type="term" value="F:acyltransferase activity, transferring groups other than amino-acyl groups"/>
    <property type="evidence" value="ECO:0007669"/>
    <property type="project" value="InterPro"/>
</dbReference>
<feature type="domain" description="N-acetyltransferase" evidence="1">
    <location>
        <begin position="7"/>
        <end position="164"/>
    </location>
</feature>
<reference evidence="2" key="1">
    <citation type="submission" date="2024-07" db="EMBL/GenBank/DDBJ databases">
        <authorList>
            <person name="Kim Y.J."/>
            <person name="Jeong J.Y."/>
        </authorList>
    </citation>
    <scope>NUCLEOTIDE SEQUENCE</scope>
    <source>
        <strain evidence="2">GIHE-MW2</strain>
    </source>
</reference>
<dbReference type="SUPFAM" id="SSF55729">
    <property type="entry name" value="Acyl-CoA N-acyltransferases (Nat)"/>
    <property type="match status" value="1"/>
</dbReference>
<organism evidence="2">
    <name type="scientific">Planktothricoides raciborskii GIHE-MW2</name>
    <dbReference type="NCBI Taxonomy" id="2792601"/>
    <lineage>
        <taxon>Bacteria</taxon>
        <taxon>Bacillati</taxon>
        <taxon>Cyanobacteriota</taxon>
        <taxon>Cyanophyceae</taxon>
        <taxon>Oscillatoriophycideae</taxon>
        <taxon>Oscillatoriales</taxon>
        <taxon>Oscillatoriaceae</taxon>
        <taxon>Planktothricoides</taxon>
    </lineage>
</organism>
<dbReference type="Gene3D" id="3.40.630.30">
    <property type="match status" value="1"/>
</dbReference>
<gene>
    <name evidence="2" type="ORF">ABWT76_004084</name>
</gene>
<name>A0AAU8J9D0_9CYAN</name>
<dbReference type="PANTHER" id="PTHR43415">
    <property type="entry name" value="SPERMIDINE N(1)-ACETYLTRANSFERASE"/>
    <property type="match status" value="1"/>
</dbReference>
<evidence type="ECO:0000313" key="2">
    <source>
        <dbReference type="EMBL" id="XCM35408.1"/>
    </source>
</evidence>
<accession>A0AAU8J9D0</accession>
<protein>
    <submittedName>
        <fullName evidence="2">GNAT family N-acetyltransferase</fullName>
    </submittedName>
</protein>
<evidence type="ECO:0000259" key="1">
    <source>
        <dbReference type="PROSITE" id="PS51186"/>
    </source>
</evidence>
<dbReference type="CDD" id="cd04301">
    <property type="entry name" value="NAT_SF"/>
    <property type="match status" value="1"/>
</dbReference>
<dbReference type="PANTHER" id="PTHR43415:SF3">
    <property type="entry name" value="GNAT-FAMILY ACETYLTRANSFERASE"/>
    <property type="match status" value="1"/>
</dbReference>
<dbReference type="Pfam" id="PF13302">
    <property type="entry name" value="Acetyltransf_3"/>
    <property type="match status" value="1"/>
</dbReference>
<sequence>MMQTQMLRLITVQESDAQLLWEWANDPQVRAASFSSEPIPWEQHIQWFDAQVKNPNCIIYIAINLDNIPIGQIRYKIQDNQAVISISIASDYRHQGYGSELIKLACDRLFQELKISQIHAYIKPDNQSSIRSFIKAGFAEIGTINWPQSTGNNQLAMHLVKNIRATTT</sequence>
<dbReference type="InterPro" id="IPR016181">
    <property type="entry name" value="Acyl_CoA_acyltransferase"/>
</dbReference>
<dbReference type="InterPro" id="IPR000182">
    <property type="entry name" value="GNAT_dom"/>
</dbReference>